<dbReference type="PROSITE" id="PS00061">
    <property type="entry name" value="ADH_SHORT"/>
    <property type="match status" value="1"/>
</dbReference>
<dbReference type="PANTHER" id="PTHR43943">
    <property type="entry name" value="DEHYDROGENASE/REDUCTASE (SDR FAMILY) MEMBER 4"/>
    <property type="match status" value="1"/>
</dbReference>
<proteinExistence type="inferred from homology"/>
<dbReference type="PRINTS" id="PR00080">
    <property type="entry name" value="SDRFAMILY"/>
</dbReference>
<dbReference type="SUPFAM" id="SSF51735">
    <property type="entry name" value="NAD(P)-binding Rossmann-fold domains"/>
    <property type="match status" value="1"/>
</dbReference>
<dbReference type="RefSeq" id="WP_317491885.1">
    <property type="nucleotide sequence ID" value="NZ_CP136051.1"/>
</dbReference>
<protein>
    <submittedName>
        <fullName evidence="2">Glucose 1-dehydrogenase</fullName>
        <ecNumber evidence="2">1.1.1.47</ecNumber>
    </submittedName>
</protein>
<evidence type="ECO:0000256" key="1">
    <source>
        <dbReference type="ARBA" id="ARBA00006484"/>
    </source>
</evidence>
<sequence length="255" mass="26655">MTIQEKFRLDGKVAVITGASKGIGEAMALALGQAGAKVVVSSRKQDAVKEVAEKLKAEGIEAIGVAANAGDKGDLENLLKATEKAFGGVDIIINNAATNPVFGPVVQTDEAAFDKIMQVNVKGPFMLSKLAFPIMKQRGGGSIINISSIEGLSPEPFMGMYAVSKAALISLTKVFAREWGAAGIRANVICPGLIQTKFSQGLWANEAILNKMIKELPISRIGQSDEMAGLALYLASEASSYTTGGVFVADGGYTI</sequence>
<dbReference type="Proteomes" id="UP001302349">
    <property type="component" value="Chromosome"/>
</dbReference>
<dbReference type="InterPro" id="IPR020904">
    <property type="entry name" value="Sc_DH/Rdtase_CS"/>
</dbReference>
<dbReference type="InterPro" id="IPR002347">
    <property type="entry name" value="SDR_fam"/>
</dbReference>
<keyword evidence="3" id="KW-1185">Reference proteome</keyword>
<dbReference type="PANTHER" id="PTHR43943:SF2">
    <property type="entry name" value="DEHYDROGENASE_REDUCTASE 4"/>
    <property type="match status" value="1"/>
</dbReference>
<dbReference type="NCBIfam" id="NF005559">
    <property type="entry name" value="PRK07231.1"/>
    <property type="match status" value="1"/>
</dbReference>
<reference evidence="2 3" key="1">
    <citation type="journal article" date="2023" name="Microbiol. Resour. Announc.">
        <title>Complete Genome Sequence of Imperialibacter roseus strain P4T.</title>
        <authorList>
            <person name="Tizabi D.R."/>
            <person name="Bachvaroff T."/>
            <person name="Hill R.T."/>
        </authorList>
    </citation>
    <scope>NUCLEOTIDE SEQUENCE [LARGE SCALE GENOMIC DNA]</scope>
    <source>
        <strain evidence="2 3">P4T</strain>
    </source>
</reference>
<evidence type="ECO:0000313" key="2">
    <source>
        <dbReference type="EMBL" id="WOK09265.1"/>
    </source>
</evidence>
<evidence type="ECO:0000313" key="3">
    <source>
        <dbReference type="Proteomes" id="UP001302349"/>
    </source>
</evidence>
<comment type="similarity">
    <text evidence="1">Belongs to the short-chain dehydrogenases/reductases (SDR) family.</text>
</comment>
<dbReference type="GO" id="GO:0047936">
    <property type="term" value="F:glucose 1-dehydrogenase [NAD(P)+] activity"/>
    <property type="evidence" value="ECO:0007669"/>
    <property type="project" value="UniProtKB-EC"/>
</dbReference>
<dbReference type="InterPro" id="IPR036291">
    <property type="entry name" value="NAD(P)-bd_dom_sf"/>
</dbReference>
<dbReference type="EC" id="1.1.1.47" evidence="2"/>
<dbReference type="EMBL" id="CP136051">
    <property type="protein sequence ID" value="WOK09265.1"/>
    <property type="molecule type" value="Genomic_DNA"/>
</dbReference>
<gene>
    <name evidence="2" type="ORF">RT717_11510</name>
</gene>
<name>A0ABZ0IZ90_9BACT</name>
<dbReference type="PRINTS" id="PR00081">
    <property type="entry name" value="GDHRDH"/>
</dbReference>
<accession>A0ABZ0IZ90</accession>
<organism evidence="2 3">
    <name type="scientific">Imperialibacter roseus</name>
    <dbReference type="NCBI Taxonomy" id="1324217"/>
    <lineage>
        <taxon>Bacteria</taxon>
        <taxon>Pseudomonadati</taxon>
        <taxon>Bacteroidota</taxon>
        <taxon>Cytophagia</taxon>
        <taxon>Cytophagales</taxon>
        <taxon>Flammeovirgaceae</taxon>
        <taxon>Imperialibacter</taxon>
    </lineage>
</organism>
<dbReference type="Pfam" id="PF13561">
    <property type="entry name" value="adh_short_C2"/>
    <property type="match status" value="1"/>
</dbReference>
<keyword evidence="2" id="KW-0560">Oxidoreductase</keyword>
<dbReference type="Gene3D" id="3.40.50.720">
    <property type="entry name" value="NAD(P)-binding Rossmann-like Domain"/>
    <property type="match status" value="1"/>
</dbReference>